<evidence type="ECO:0000259" key="2">
    <source>
        <dbReference type="Pfam" id="PF08327"/>
    </source>
</evidence>
<reference evidence="3 4" key="1">
    <citation type="submission" date="2018-05" db="EMBL/GenBank/DDBJ databases">
        <title>Genomic Encyclopedia of Type Strains, Phase IV (KMG-IV): sequencing the most valuable type-strain genomes for metagenomic binning, comparative biology and taxonomic classification.</title>
        <authorList>
            <person name="Goeker M."/>
        </authorList>
    </citation>
    <scope>NUCLEOTIDE SEQUENCE [LARGE SCALE GENOMIC DNA]</scope>
    <source>
        <strain evidence="3 4">DSM 103371</strain>
    </source>
</reference>
<dbReference type="InterPro" id="IPR013538">
    <property type="entry name" value="ASHA1/2-like_C"/>
</dbReference>
<dbReference type="Gene3D" id="3.30.530.20">
    <property type="match status" value="1"/>
</dbReference>
<keyword evidence="4" id="KW-1185">Reference proteome</keyword>
<gene>
    <name evidence="3" type="ORF">C8D95_102353</name>
</gene>
<dbReference type="KEGG" id="salo:EF888_12410"/>
<accession>A0A316GCJ0</accession>
<dbReference type="CDD" id="cd07814">
    <property type="entry name" value="SRPBCC_CalC_Aha1-like"/>
    <property type="match status" value="1"/>
</dbReference>
<dbReference type="RefSeq" id="WP_109758536.1">
    <property type="nucleotide sequence ID" value="NZ_CP034588.1"/>
</dbReference>
<feature type="domain" description="Activator of Hsp90 ATPase homologue 1/2-like C-terminal" evidence="2">
    <location>
        <begin position="20"/>
        <end position="145"/>
    </location>
</feature>
<organism evidence="3 4">
    <name type="scientific">Silicimonas algicola</name>
    <dbReference type="NCBI Taxonomy" id="1826607"/>
    <lineage>
        <taxon>Bacteria</taxon>
        <taxon>Pseudomonadati</taxon>
        <taxon>Pseudomonadota</taxon>
        <taxon>Alphaproteobacteria</taxon>
        <taxon>Rhodobacterales</taxon>
        <taxon>Paracoccaceae</taxon>
    </lineage>
</organism>
<dbReference type="AlphaFoldDB" id="A0A316GCJ0"/>
<sequence length="187" mass="20868">MTEPADHPDNVLRIERRFSAPPEMVFAMFTRPELVRVWNAASHGFRAQDVQIDARPGGVLSLRNVKPGVEEREEGVFHEVRPHSRLVWSYRYLGTDFFSTVSVDLTPNDGSTRMAFRQTGFPDSGSRDEHAYGWNAVLAMMETALLAGSGATRFAADRDGMDGFAADLEAARKRFEAEQTTGDTERA</sequence>
<dbReference type="OrthoDB" id="9805228at2"/>
<comment type="caution">
    <text evidence="3">The sequence shown here is derived from an EMBL/GenBank/DDBJ whole genome shotgun (WGS) entry which is preliminary data.</text>
</comment>
<dbReference type="InterPro" id="IPR023393">
    <property type="entry name" value="START-like_dom_sf"/>
</dbReference>
<name>A0A316GCJ0_9RHOB</name>
<dbReference type="Proteomes" id="UP000245390">
    <property type="component" value="Unassembled WGS sequence"/>
</dbReference>
<dbReference type="Pfam" id="PF08327">
    <property type="entry name" value="AHSA1"/>
    <property type="match status" value="1"/>
</dbReference>
<comment type="similarity">
    <text evidence="1">Belongs to the AHA1 family.</text>
</comment>
<evidence type="ECO:0000256" key="1">
    <source>
        <dbReference type="ARBA" id="ARBA00006817"/>
    </source>
</evidence>
<protein>
    <submittedName>
        <fullName evidence="3">Uncharacterized protein YndB with AHSA1/START domain</fullName>
    </submittedName>
</protein>
<proteinExistence type="inferred from homology"/>
<dbReference type="SUPFAM" id="SSF55961">
    <property type="entry name" value="Bet v1-like"/>
    <property type="match status" value="1"/>
</dbReference>
<evidence type="ECO:0000313" key="4">
    <source>
        <dbReference type="Proteomes" id="UP000245390"/>
    </source>
</evidence>
<evidence type="ECO:0000313" key="3">
    <source>
        <dbReference type="EMBL" id="PWK57706.1"/>
    </source>
</evidence>
<dbReference type="EMBL" id="QGGV01000002">
    <property type="protein sequence ID" value="PWK57706.1"/>
    <property type="molecule type" value="Genomic_DNA"/>
</dbReference>